<dbReference type="AlphaFoldDB" id="A0A9D2D2U3"/>
<accession>A0A9D2D2U3</accession>
<reference evidence="1" key="2">
    <citation type="submission" date="2021-04" db="EMBL/GenBank/DDBJ databases">
        <authorList>
            <person name="Gilroy R."/>
        </authorList>
    </citation>
    <scope>NUCLEOTIDE SEQUENCE</scope>
    <source>
        <strain evidence="1">CHK192-9172</strain>
    </source>
</reference>
<dbReference type="Proteomes" id="UP000824024">
    <property type="component" value="Unassembled WGS sequence"/>
</dbReference>
<feature type="non-terminal residue" evidence="1">
    <location>
        <position position="62"/>
    </location>
</feature>
<reference evidence="1" key="1">
    <citation type="journal article" date="2021" name="PeerJ">
        <title>Extensive microbial diversity within the chicken gut microbiome revealed by metagenomics and culture.</title>
        <authorList>
            <person name="Gilroy R."/>
            <person name="Ravi A."/>
            <person name="Getino M."/>
            <person name="Pursley I."/>
            <person name="Horton D.L."/>
            <person name="Alikhan N.F."/>
            <person name="Baker D."/>
            <person name="Gharbi K."/>
            <person name="Hall N."/>
            <person name="Watson M."/>
            <person name="Adriaenssens E.M."/>
            <person name="Foster-Nyarko E."/>
            <person name="Jarju S."/>
            <person name="Secka A."/>
            <person name="Antonio M."/>
            <person name="Oren A."/>
            <person name="Chaudhuri R.R."/>
            <person name="La Ragione R."/>
            <person name="Hildebrand F."/>
            <person name="Pallen M.J."/>
        </authorList>
    </citation>
    <scope>NUCLEOTIDE SEQUENCE</scope>
    <source>
        <strain evidence="1">CHK192-9172</strain>
    </source>
</reference>
<protein>
    <submittedName>
        <fullName evidence="1">Helix-turn-helix domain-containing protein</fullName>
    </submittedName>
</protein>
<organism evidence="1 2">
    <name type="scientific">Candidatus Eubacterium avistercoris</name>
    <dbReference type="NCBI Taxonomy" id="2838567"/>
    <lineage>
        <taxon>Bacteria</taxon>
        <taxon>Bacillati</taxon>
        <taxon>Bacillota</taxon>
        <taxon>Clostridia</taxon>
        <taxon>Eubacteriales</taxon>
        <taxon>Eubacteriaceae</taxon>
        <taxon>Eubacterium</taxon>
    </lineage>
</organism>
<gene>
    <name evidence="1" type="ORF">IAA08_05920</name>
</gene>
<proteinExistence type="predicted"/>
<name>A0A9D2D2U3_9FIRM</name>
<sequence length="62" mass="7166">MKENAINWDAVPDVITKDQLYRICHISKSTALYLLQSGKIPCEYTGRKTRCYKIKKADVIAY</sequence>
<dbReference type="EMBL" id="DXCH01000165">
    <property type="protein sequence ID" value="HIZ07455.1"/>
    <property type="molecule type" value="Genomic_DNA"/>
</dbReference>
<evidence type="ECO:0000313" key="2">
    <source>
        <dbReference type="Proteomes" id="UP000824024"/>
    </source>
</evidence>
<comment type="caution">
    <text evidence="1">The sequence shown here is derived from an EMBL/GenBank/DDBJ whole genome shotgun (WGS) entry which is preliminary data.</text>
</comment>
<evidence type="ECO:0000313" key="1">
    <source>
        <dbReference type="EMBL" id="HIZ07455.1"/>
    </source>
</evidence>